<proteinExistence type="predicted"/>
<accession>A0A2P2J6U8</accession>
<organism evidence="1">
    <name type="scientific">Rhizophora mucronata</name>
    <name type="common">Asiatic mangrove</name>
    <dbReference type="NCBI Taxonomy" id="61149"/>
    <lineage>
        <taxon>Eukaryota</taxon>
        <taxon>Viridiplantae</taxon>
        <taxon>Streptophyta</taxon>
        <taxon>Embryophyta</taxon>
        <taxon>Tracheophyta</taxon>
        <taxon>Spermatophyta</taxon>
        <taxon>Magnoliopsida</taxon>
        <taxon>eudicotyledons</taxon>
        <taxon>Gunneridae</taxon>
        <taxon>Pentapetalae</taxon>
        <taxon>rosids</taxon>
        <taxon>fabids</taxon>
        <taxon>Malpighiales</taxon>
        <taxon>Rhizophoraceae</taxon>
        <taxon>Rhizophora</taxon>
    </lineage>
</organism>
<dbReference type="EMBL" id="GGEC01008711">
    <property type="protein sequence ID" value="MBW89194.1"/>
    <property type="molecule type" value="Transcribed_RNA"/>
</dbReference>
<sequence>MSESFPEFVPACHQLLFVPLFT</sequence>
<reference evidence="1" key="1">
    <citation type="submission" date="2018-02" db="EMBL/GenBank/DDBJ databases">
        <title>Rhizophora mucronata_Transcriptome.</title>
        <authorList>
            <person name="Meera S.P."/>
            <person name="Sreeshan A."/>
            <person name="Augustine A."/>
        </authorList>
    </citation>
    <scope>NUCLEOTIDE SEQUENCE</scope>
    <source>
        <tissue evidence="1">Leaf</tissue>
    </source>
</reference>
<evidence type="ECO:0000313" key="1">
    <source>
        <dbReference type="EMBL" id="MBW89194.1"/>
    </source>
</evidence>
<protein>
    <submittedName>
        <fullName evidence="1">Uncharacterized protein</fullName>
    </submittedName>
</protein>
<dbReference type="AlphaFoldDB" id="A0A2P2J6U8"/>
<name>A0A2P2J6U8_RHIMU</name>